<feature type="region of interest" description="Disordered" evidence="1">
    <location>
        <begin position="732"/>
        <end position="767"/>
    </location>
</feature>
<feature type="region of interest" description="Disordered" evidence="1">
    <location>
        <begin position="1"/>
        <end position="28"/>
    </location>
</feature>
<feature type="region of interest" description="Disordered" evidence="1">
    <location>
        <begin position="40"/>
        <end position="67"/>
    </location>
</feature>
<dbReference type="Proteomes" id="UP000002729">
    <property type="component" value="Unassembled WGS sequence"/>
</dbReference>
<dbReference type="GeneID" id="20224727"/>
<sequence>MQIRLEKPKASRSKKAVKRGRAGADKDVTQAAIQTMLATKDAQRARALAPAPKSPTKSPMKKKPRSITAGPAAALGTAARGAKLVVEARGAYNATSKRYDFDGELGAPHSICEVGQLIHDGKLKISKLQKDKSYGIPYATMARWAMDDKKWREKQNLSGGVEGKPRWYVEKHSRGRKTLDSAGAPTLLAKPARAAIVHAVCDAKRNGCPFQPKEVKAIIREACIATGKINPSTKERYYETTRVDGQLNSICGAAKRDYDVTLENQKGQGHARERVDACDYEALTKNVELVAPLLRAFQEQYGKIPLDNVGNYDETFLDLCAYASTGAYLVPSDDVAVQVLIPFEKSPHITLLIFTLGGKLLRILVGIIGTTDIAPHPFHLSLVKDKTRIGLFQTDNGWITHRTKYEGLKVYFADDNVLGNSPCCLNFDGHKSNTDKVPGTLEDEAVPILLRENQTFGHTPLAHSTAIGTQQADLPQGIIQRAKAKFADLMRSQVRGSLKKRGKYKGRVSTATVLRLIEQAFFESGVDDPAKIMDDHKRVGYWVEEGWLMWDPRQTMNRAKLDFGNALGKGDAAEADAGERSAGAQNLDRAMEMARADVEAVGGAVHKAYTPPVDLDEAAAVHVPRRTREDRAQYGLVVTDDDYVKAISSEGARALAERAAEAAKASKVSERWEKRRAEIRAVEKQVADGAPLENLKVGQLKSLIYGRTGSGAKASNNKEGAMLAEARVALGRDLMLPPTPTRRGAEDSADAAGDGSDGELEDGADDP</sequence>
<keyword evidence="3" id="KW-1185">Reference proteome</keyword>
<dbReference type="InParanoid" id="F0Y9G3"/>
<feature type="compositionally biased region" description="Low complexity" evidence="1">
    <location>
        <begin position="49"/>
        <end position="58"/>
    </location>
</feature>
<gene>
    <name evidence="2" type="ORF">AURANDRAFT_64236</name>
</gene>
<evidence type="ECO:0000313" key="2">
    <source>
        <dbReference type="EMBL" id="EGB08344.1"/>
    </source>
</evidence>
<dbReference type="EMBL" id="GL833128">
    <property type="protein sequence ID" value="EGB08344.1"/>
    <property type="molecule type" value="Genomic_DNA"/>
</dbReference>
<reference evidence="2 3" key="1">
    <citation type="journal article" date="2011" name="Proc. Natl. Acad. Sci. U.S.A.">
        <title>Niche of harmful alga Aureococcus anophagefferens revealed through ecogenomics.</title>
        <authorList>
            <person name="Gobler C.J."/>
            <person name="Berry D.L."/>
            <person name="Dyhrman S.T."/>
            <person name="Wilhelm S.W."/>
            <person name="Salamov A."/>
            <person name="Lobanov A.V."/>
            <person name="Zhang Y."/>
            <person name="Collier J.L."/>
            <person name="Wurch L.L."/>
            <person name="Kustka A.B."/>
            <person name="Dill B.D."/>
            <person name="Shah M."/>
            <person name="VerBerkmoes N.C."/>
            <person name="Kuo A."/>
            <person name="Terry A."/>
            <person name="Pangilinan J."/>
            <person name="Lindquist E.A."/>
            <person name="Lucas S."/>
            <person name="Paulsen I.T."/>
            <person name="Hattenrath-Lehmann T.K."/>
            <person name="Talmage S.C."/>
            <person name="Walker E.A."/>
            <person name="Koch F."/>
            <person name="Burson A.M."/>
            <person name="Marcoval M.A."/>
            <person name="Tang Y.Z."/>
            <person name="Lecleir G.R."/>
            <person name="Coyne K.J."/>
            <person name="Berg G.M."/>
            <person name="Bertrand E.M."/>
            <person name="Saito M.A."/>
            <person name="Gladyshev V.N."/>
            <person name="Grigoriev I.V."/>
        </authorList>
    </citation>
    <scope>NUCLEOTIDE SEQUENCE [LARGE SCALE GENOMIC DNA]</scope>
    <source>
        <strain evidence="3">CCMP 1984</strain>
    </source>
</reference>
<name>F0Y9G3_AURAN</name>
<proteinExistence type="predicted"/>
<accession>F0Y9G3</accession>
<protein>
    <submittedName>
        <fullName evidence="2">Uncharacterized protein</fullName>
    </submittedName>
</protein>
<dbReference type="RefSeq" id="XP_009037065.1">
    <property type="nucleotide sequence ID" value="XM_009038817.1"/>
</dbReference>
<evidence type="ECO:0000313" key="3">
    <source>
        <dbReference type="Proteomes" id="UP000002729"/>
    </source>
</evidence>
<dbReference type="KEGG" id="aaf:AURANDRAFT_64236"/>
<dbReference type="AlphaFoldDB" id="F0Y9G3"/>
<feature type="compositionally biased region" description="Acidic residues" evidence="1">
    <location>
        <begin position="756"/>
        <end position="767"/>
    </location>
</feature>
<feature type="compositionally biased region" description="Basic residues" evidence="1">
    <location>
        <begin position="10"/>
        <end position="21"/>
    </location>
</feature>
<evidence type="ECO:0000256" key="1">
    <source>
        <dbReference type="SAM" id="MobiDB-lite"/>
    </source>
</evidence>
<dbReference type="OrthoDB" id="3265672at2759"/>
<organism evidence="3">
    <name type="scientific">Aureococcus anophagefferens</name>
    <name type="common">Harmful bloom alga</name>
    <dbReference type="NCBI Taxonomy" id="44056"/>
    <lineage>
        <taxon>Eukaryota</taxon>
        <taxon>Sar</taxon>
        <taxon>Stramenopiles</taxon>
        <taxon>Ochrophyta</taxon>
        <taxon>Pelagophyceae</taxon>
        <taxon>Pelagomonadales</taxon>
        <taxon>Pelagomonadaceae</taxon>
        <taxon>Aureococcus</taxon>
    </lineage>
</organism>